<evidence type="ECO:0000256" key="1">
    <source>
        <dbReference type="ARBA" id="ARBA00004127"/>
    </source>
</evidence>
<keyword evidence="5 7" id="KW-1133">Transmembrane helix</keyword>
<reference evidence="9 10" key="1">
    <citation type="journal article" date="2016" name="Nat. Commun.">
        <title>Thousands of microbial genomes shed light on interconnected biogeochemical processes in an aquifer system.</title>
        <authorList>
            <person name="Anantharaman K."/>
            <person name="Brown C.T."/>
            <person name="Hug L.A."/>
            <person name="Sharon I."/>
            <person name="Castelle C.J."/>
            <person name="Probst A.J."/>
            <person name="Thomas B.C."/>
            <person name="Singh A."/>
            <person name="Wilkins M.J."/>
            <person name="Karaoz U."/>
            <person name="Brodie E.L."/>
            <person name="Williams K.H."/>
            <person name="Hubbard S.S."/>
            <person name="Banfield J.F."/>
        </authorList>
    </citation>
    <scope>NUCLEOTIDE SEQUENCE [LARGE SCALE GENOMIC DNA]</scope>
</reference>
<organism evidence="9 10">
    <name type="scientific">Candidatus Staskawiczbacteria bacterium RIFCSPHIGHO2_01_FULL_39_25</name>
    <dbReference type="NCBI Taxonomy" id="1802202"/>
    <lineage>
        <taxon>Bacteria</taxon>
        <taxon>Candidatus Staskawicziibacteriota</taxon>
    </lineage>
</organism>
<feature type="transmembrane region" description="Helical" evidence="7">
    <location>
        <begin position="359"/>
        <end position="378"/>
    </location>
</feature>
<evidence type="ECO:0000256" key="6">
    <source>
        <dbReference type="ARBA" id="ARBA00023136"/>
    </source>
</evidence>
<evidence type="ECO:0000313" key="9">
    <source>
        <dbReference type="EMBL" id="OGZ64145.1"/>
    </source>
</evidence>
<dbReference type="Proteomes" id="UP000176855">
    <property type="component" value="Unassembled WGS sequence"/>
</dbReference>
<keyword evidence="6 7" id="KW-0472">Membrane</keyword>
<proteinExistence type="predicted"/>
<feature type="transmembrane region" description="Helical" evidence="7">
    <location>
        <begin position="215"/>
        <end position="245"/>
    </location>
</feature>
<sequence>MEKYEKILVIIISAILALGVVSFLDKTLMAGMLFSLLLGTATLLFLSKLGIEDKKITTFFVVVFIIHTAVVVAMHYSNFQPFANGAGDFVEYHKNAIEIYTRLQHGNFSVMGLERASHYYPVLIGYIYTFTVPNMLMGQLLNAWLMSLTALVSYFIVTAIKGSKKGALLVATMVAFYPSLLFFGGLMLKDALIVFLSLLGILITIQLIQKFQWGLFALLYLILGFTIHFRFYIGFAVLLTFIISWLLFSNIYFKKRAMYFLVMVALFGFLPQLFMVDDAGYWGAKLFKQYLNQKTISYYRESAYVAEPQYAKNVTTPVVTTSVANQKEPVIIPAALEEEDTAGSTFAVKTEFNNFFKFIGNYIVSFIYTIFGPFVWQIKYKRQLLSLIEVIPWYFLLFFIVKGAIKEFGRYYKNNYKIYAPLLIFTVLVLSSIALFFNNFGIITRIRIPAIICLLCFLPFSLKEDSVIYQYFEKIYSKISLKWNQKR</sequence>
<evidence type="ECO:0000259" key="8">
    <source>
        <dbReference type="Pfam" id="PF02366"/>
    </source>
</evidence>
<keyword evidence="4 7" id="KW-0812">Transmembrane</keyword>
<evidence type="ECO:0000256" key="7">
    <source>
        <dbReference type="SAM" id="Phobius"/>
    </source>
</evidence>
<feature type="transmembrane region" description="Helical" evidence="7">
    <location>
        <begin position="141"/>
        <end position="160"/>
    </location>
</feature>
<feature type="domain" description="ArnT-like N-terminal" evidence="8">
    <location>
        <begin position="121"/>
        <end position="266"/>
    </location>
</feature>
<accession>A0A1G2HNY5</accession>
<name>A0A1G2HNY5_9BACT</name>
<dbReference type="AlphaFoldDB" id="A0A1G2HNY5"/>
<evidence type="ECO:0000256" key="3">
    <source>
        <dbReference type="ARBA" id="ARBA00022679"/>
    </source>
</evidence>
<feature type="transmembrane region" description="Helical" evidence="7">
    <location>
        <begin position="257"/>
        <end position="276"/>
    </location>
</feature>
<gene>
    <name evidence="9" type="ORF">A2730_03375</name>
</gene>
<dbReference type="GO" id="GO:0000030">
    <property type="term" value="F:mannosyltransferase activity"/>
    <property type="evidence" value="ECO:0007669"/>
    <property type="project" value="InterPro"/>
</dbReference>
<dbReference type="GO" id="GO:0006493">
    <property type="term" value="P:protein O-linked glycosylation"/>
    <property type="evidence" value="ECO:0007669"/>
    <property type="project" value="InterPro"/>
</dbReference>
<dbReference type="GO" id="GO:0012505">
    <property type="term" value="C:endomembrane system"/>
    <property type="evidence" value="ECO:0007669"/>
    <property type="project" value="UniProtKB-SubCell"/>
</dbReference>
<dbReference type="STRING" id="1802202.A2730_03375"/>
<dbReference type="InterPro" id="IPR003342">
    <property type="entry name" value="ArnT-like_N"/>
</dbReference>
<dbReference type="Pfam" id="PF02366">
    <property type="entry name" value="PMT"/>
    <property type="match status" value="1"/>
</dbReference>
<keyword evidence="2" id="KW-0328">Glycosyltransferase</keyword>
<feature type="transmembrane region" description="Helical" evidence="7">
    <location>
        <begin position="30"/>
        <end position="46"/>
    </location>
</feature>
<evidence type="ECO:0000313" key="10">
    <source>
        <dbReference type="Proteomes" id="UP000176855"/>
    </source>
</evidence>
<dbReference type="EMBL" id="MHOO01000008">
    <property type="protein sequence ID" value="OGZ64145.1"/>
    <property type="molecule type" value="Genomic_DNA"/>
</dbReference>
<feature type="transmembrane region" description="Helical" evidence="7">
    <location>
        <begin position="7"/>
        <end position="24"/>
    </location>
</feature>
<evidence type="ECO:0000256" key="2">
    <source>
        <dbReference type="ARBA" id="ARBA00022676"/>
    </source>
</evidence>
<evidence type="ECO:0000256" key="4">
    <source>
        <dbReference type="ARBA" id="ARBA00022692"/>
    </source>
</evidence>
<feature type="transmembrane region" description="Helical" evidence="7">
    <location>
        <begin position="58"/>
        <end position="76"/>
    </location>
</feature>
<comment type="subcellular location">
    <subcellularLocation>
        <location evidence="1">Endomembrane system</location>
        <topology evidence="1">Multi-pass membrane protein</topology>
    </subcellularLocation>
</comment>
<feature type="transmembrane region" description="Helical" evidence="7">
    <location>
        <begin position="167"/>
        <end position="185"/>
    </location>
</feature>
<dbReference type="GO" id="GO:0016020">
    <property type="term" value="C:membrane"/>
    <property type="evidence" value="ECO:0007669"/>
    <property type="project" value="InterPro"/>
</dbReference>
<feature type="transmembrane region" description="Helical" evidence="7">
    <location>
        <begin position="191"/>
        <end position="208"/>
    </location>
</feature>
<evidence type="ECO:0000256" key="5">
    <source>
        <dbReference type="ARBA" id="ARBA00022989"/>
    </source>
</evidence>
<protein>
    <recommendedName>
        <fullName evidence="8">ArnT-like N-terminal domain-containing protein</fullName>
    </recommendedName>
</protein>
<feature type="transmembrane region" description="Helical" evidence="7">
    <location>
        <begin position="384"/>
        <end position="405"/>
    </location>
</feature>
<comment type="caution">
    <text evidence="9">The sequence shown here is derived from an EMBL/GenBank/DDBJ whole genome shotgun (WGS) entry which is preliminary data.</text>
</comment>
<feature type="transmembrane region" description="Helical" evidence="7">
    <location>
        <begin position="417"/>
        <end position="436"/>
    </location>
</feature>
<keyword evidence="3" id="KW-0808">Transferase</keyword>